<keyword evidence="2" id="KW-0560">Oxidoreductase</keyword>
<dbReference type="PANTHER" id="PTHR38457">
    <property type="entry name" value="REGULATOR ABRB-RELATED"/>
    <property type="match status" value="1"/>
</dbReference>
<dbReference type="GO" id="GO:0016020">
    <property type="term" value="C:membrane"/>
    <property type="evidence" value="ECO:0007669"/>
    <property type="project" value="InterPro"/>
</dbReference>
<dbReference type="NCBIfam" id="TIGR03082">
    <property type="entry name" value="Gneg_AbrB_dup"/>
    <property type="match status" value="2"/>
</dbReference>
<dbReference type="AlphaFoldDB" id="A0A3S4YRZ9"/>
<dbReference type="PIRSF" id="PIRSF038991">
    <property type="entry name" value="Protein_AbrB"/>
    <property type="match status" value="1"/>
</dbReference>
<dbReference type="Pfam" id="PF05145">
    <property type="entry name" value="AbrB"/>
    <property type="match status" value="1"/>
</dbReference>
<feature type="transmembrane region" description="Helical" evidence="1">
    <location>
        <begin position="256"/>
        <end position="281"/>
    </location>
</feature>
<feature type="transmembrane region" description="Helical" evidence="1">
    <location>
        <begin position="59"/>
        <end position="77"/>
    </location>
</feature>
<evidence type="ECO:0000313" key="2">
    <source>
        <dbReference type="EMBL" id="VEJ51380.1"/>
    </source>
</evidence>
<dbReference type="Proteomes" id="UP000272771">
    <property type="component" value="Chromosome"/>
</dbReference>
<keyword evidence="2" id="KW-0503">Monooxygenase</keyword>
<reference evidence="2 3" key="1">
    <citation type="submission" date="2018-12" db="EMBL/GenBank/DDBJ databases">
        <authorList>
            <consortium name="Pathogen Informatics"/>
        </authorList>
    </citation>
    <scope>NUCLEOTIDE SEQUENCE [LARGE SCALE GENOMIC DNA]</scope>
    <source>
        <strain evidence="2 3">NCTC12742</strain>
    </source>
</reference>
<keyword evidence="1" id="KW-1133">Transmembrane helix</keyword>
<protein>
    <submittedName>
        <fullName evidence="2">Ammonia monooxygenase</fullName>
    </submittedName>
</protein>
<name>A0A3S4YRZ9_9NEIS</name>
<evidence type="ECO:0000256" key="1">
    <source>
        <dbReference type="SAM" id="Phobius"/>
    </source>
</evidence>
<keyword evidence="1" id="KW-0472">Membrane</keyword>
<feature type="transmembrane region" description="Helical" evidence="1">
    <location>
        <begin position="83"/>
        <end position="104"/>
    </location>
</feature>
<feature type="transmembrane region" description="Helical" evidence="1">
    <location>
        <begin position="31"/>
        <end position="52"/>
    </location>
</feature>
<dbReference type="EMBL" id="LR134533">
    <property type="protein sequence ID" value="VEJ51380.1"/>
    <property type="molecule type" value="Genomic_DNA"/>
</dbReference>
<dbReference type="GO" id="GO:0004497">
    <property type="term" value="F:monooxygenase activity"/>
    <property type="evidence" value="ECO:0007669"/>
    <property type="project" value="UniProtKB-KW"/>
</dbReference>
<keyword evidence="1" id="KW-0812">Transmembrane</keyword>
<dbReference type="STRING" id="28091.SAMEA3174300_01892"/>
<evidence type="ECO:0000313" key="3">
    <source>
        <dbReference type="Proteomes" id="UP000272771"/>
    </source>
</evidence>
<feature type="transmembrane region" description="Helical" evidence="1">
    <location>
        <begin position="181"/>
        <end position="203"/>
    </location>
</feature>
<dbReference type="GO" id="GO:0010468">
    <property type="term" value="P:regulation of gene expression"/>
    <property type="evidence" value="ECO:0007669"/>
    <property type="project" value="InterPro"/>
</dbReference>
<feature type="transmembrane region" description="Helical" evidence="1">
    <location>
        <begin position="142"/>
        <end position="160"/>
    </location>
</feature>
<proteinExistence type="predicted"/>
<gene>
    <name evidence="2" type="ORF">NCTC12742_01264</name>
</gene>
<dbReference type="RefSeq" id="WP_040670120.1">
    <property type="nucleotide sequence ID" value="NZ_CAUJRG010000009.1"/>
</dbReference>
<dbReference type="PANTHER" id="PTHR38457:SF1">
    <property type="entry name" value="REGULATOR ABRB-RELATED"/>
    <property type="match status" value="1"/>
</dbReference>
<dbReference type="OrthoDB" id="8527964at2"/>
<dbReference type="InterPro" id="IPR007820">
    <property type="entry name" value="AbrB_fam"/>
</dbReference>
<organism evidence="2 3">
    <name type="scientific">Neisseria weaveri</name>
    <dbReference type="NCBI Taxonomy" id="28091"/>
    <lineage>
        <taxon>Bacteria</taxon>
        <taxon>Pseudomonadati</taxon>
        <taxon>Pseudomonadota</taxon>
        <taxon>Betaproteobacteria</taxon>
        <taxon>Neisseriales</taxon>
        <taxon>Neisseriaceae</taxon>
        <taxon>Neisseria</taxon>
    </lineage>
</organism>
<accession>A0A3S4YRZ9</accession>
<dbReference type="InterPro" id="IPR017516">
    <property type="entry name" value="AbrB_dup"/>
</dbReference>
<keyword evidence="3" id="KW-1185">Reference proteome</keyword>
<feature type="transmembrane region" description="Helical" evidence="1">
    <location>
        <begin position="313"/>
        <end position="336"/>
    </location>
</feature>
<sequence length="348" mass="37483">MKIRWADYMLGLAAVSVGALGAEWLGWPIPWLLGPLLVSAGLSVCGVGIRALPFGRQAGLTVIGMSLGLYFTPPMIALLWDHALWMLGGMVFAVLLGVIGTYSVYRFARVDLKTAWFASAVGGASEMAYLAGQYGARVDKVVAAHSLRVLMIVTIVPFFYQFMGYHGLDDSVLQINRTVNWGGLLLLILCCIAVGWLFLWQNWSNPWTFGPLTAAMLLTAAEIHLSAVPEVLSHAGQLLIGWALGTKFGPDFFRSAPRLLAVTAVVVIIGLGLTALFSYGLSLVTDIPFPTLGLGLAPGGVAEMTVTAKVLHLGVPVVTAFHVCRMIAVVGTAGWFSRLIERKWPEQR</sequence>